<dbReference type="PANTHER" id="PTHR24567">
    <property type="entry name" value="CRP FAMILY TRANSCRIPTIONAL REGULATORY PROTEIN"/>
    <property type="match status" value="1"/>
</dbReference>
<feature type="transmembrane region" description="Helical" evidence="1">
    <location>
        <begin position="41"/>
        <end position="60"/>
    </location>
</feature>
<evidence type="ECO:0000256" key="1">
    <source>
        <dbReference type="SAM" id="Phobius"/>
    </source>
</evidence>
<dbReference type="Proteomes" id="UP001317532">
    <property type="component" value="Chromosome"/>
</dbReference>
<sequence length="210" mass="23719">MVVTIDYLAGLLTFVAFFMKHAIRLRQIALASSVFYMIWAWNAHLYPTLALHLAFFPVNLRRLFQLTRERRLIDEAIAANDVSAEWLVDFIERRRVAAGTILFHRGDPADAIYFWAGGTLWIDELGIDLHPGALLGEIGIFAPDGRRTQTVRALEASLLYMLRRDEALSLYRRDPAFGIYLIRLITRRLVEDLARERAAATSGGAADASA</sequence>
<dbReference type="InterPro" id="IPR000595">
    <property type="entry name" value="cNMP-bd_dom"/>
</dbReference>
<dbReference type="GO" id="GO:0005829">
    <property type="term" value="C:cytosol"/>
    <property type="evidence" value="ECO:0007669"/>
    <property type="project" value="TreeGrafter"/>
</dbReference>
<dbReference type="PANTHER" id="PTHR24567:SF68">
    <property type="entry name" value="DNA-BINDING TRANSCRIPTIONAL DUAL REGULATOR CRP"/>
    <property type="match status" value="1"/>
</dbReference>
<feature type="domain" description="Cyclic nucleotide-binding" evidence="2">
    <location>
        <begin position="87"/>
        <end position="165"/>
    </location>
</feature>
<dbReference type="InterPro" id="IPR050397">
    <property type="entry name" value="Env_Response_Regulators"/>
</dbReference>
<dbReference type="KEGG" id="vab:WPS_01540"/>
<evidence type="ECO:0000313" key="4">
    <source>
        <dbReference type="Proteomes" id="UP001317532"/>
    </source>
</evidence>
<proteinExistence type="predicted"/>
<keyword evidence="1" id="KW-0812">Transmembrane</keyword>
<dbReference type="InterPro" id="IPR014710">
    <property type="entry name" value="RmlC-like_jellyroll"/>
</dbReference>
<dbReference type="AlphaFoldDB" id="A0AAN1XS28"/>
<accession>A0AAN1XS28</accession>
<evidence type="ECO:0000259" key="2">
    <source>
        <dbReference type="PROSITE" id="PS50042"/>
    </source>
</evidence>
<keyword evidence="4" id="KW-1185">Reference proteome</keyword>
<dbReference type="EMBL" id="AP025523">
    <property type="protein sequence ID" value="BDE04878.1"/>
    <property type="molecule type" value="Genomic_DNA"/>
</dbReference>
<dbReference type="CDD" id="cd00038">
    <property type="entry name" value="CAP_ED"/>
    <property type="match status" value="1"/>
</dbReference>
<evidence type="ECO:0000313" key="3">
    <source>
        <dbReference type="EMBL" id="BDE04878.1"/>
    </source>
</evidence>
<keyword evidence="1" id="KW-1133">Transmembrane helix</keyword>
<dbReference type="SUPFAM" id="SSF51206">
    <property type="entry name" value="cAMP-binding domain-like"/>
    <property type="match status" value="1"/>
</dbReference>
<dbReference type="PROSITE" id="PS50042">
    <property type="entry name" value="CNMP_BINDING_3"/>
    <property type="match status" value="1"/>
</dbReference>
<name>A0AAN1XS28_UNVUL</name>
<dbReference type="InterPro" id="IPR018490">
    <property type="entry name" value="cNMP-bd_dom_sf"/>
</dbReference>
<protein>
    <recommendedName>
        <fullName evidence="2">Cyclic nucleotide-binding domain-containing protein</fullName>
    </recommendedName>
</protein>
<dbReference type="SMART" id="SM00100">
    <property type="entry name" value="cNMP"/>
    <property type="match status" value="1"/>
</dbReference>
<dbReference type="RefSeq" id="WP_317995967.1">
    <property type="nucleotide sequence ID" value="NZ_AP025523.1"/>
</dbReference>
<dbReference type="GO" id="GO:0003700">
    <property type="term" value="F:DNA-binding transcription factor activity"/>
    <property type="evidence" value="ECO:0007669"/>
    <property type="project" value="TreeGrafter"/>
</dbReference>
<dbReference type="Gene3D" id="2.60.120.10">
    <property type="entry name" value="Jelly Rolls"/>
    <property type="match status" value="1"/>
</dbReference>
<gene>
    <name evidence="3" type="ORF">WPS_01540</name>
</gene>
<dbReference type="Pfam" id="PF00027">
    <property type="entry name" value="cNMP_binding"/>
    <property type="match status" value="1"/>
</dbReference>
<reference evidence="3 4" key="1">
    <citation type="journal article" date="2022" name="ISME Commun">
        <title>Vulcanimicrobium alpinus gen. nov. sp. nov., the first cultivated representative of the candidate phylum 'Eremiobacterota', is a metabolically versatile aerobic anoxygenic phototroph.</title>
        <authorList>
            <person name="Yabe S."/>
            <person name="Muto K."/>
            <person name="Abe K."/>
            <person name="Yokota A."/>
            <person name="Staudigel H."/>
            <person name="Tebo B.M."/>
        </authorList>
    </citation>
    <scope>NUCLEOTIDE SEQUENCE [LARGE SCALE GENOMIC DNA]</scope>
    <source>
        <strain evidence="3 4">WC8-2</strain>
    </source>
</reference>
<organism evidence="3 4">
    <name type="scientific">Vulcanimicrobium alpinum</name>
    <dbReference type="NCBI Taxonomy" id="3016050"/>
    <lineage>
        <taxon>Bacteria</taxon>
        <taxon>Bacillati</taxon>
        <taxon>Vulcanimicrobiota</taxon>
        <taxon>Vulcanimicrobiia</taxon>
        <taxon>Vulcanimicrobiales</taxon>
        <taxon>Vulcanimicrobiaceae</taxon>
        <taxon>Vulcanimicrobium</taxon>
    </lineage>
</organism>
<keyword evidence="1" id="KW-0472">Membrane</keyword>